<dbReference type="EMBL" id="JAHKNI010000004">
    <property type="protein sequence ID" value="MBU3062661.1"/>
    <property type="molecule type" value="Genomic_DNA"/>
</dbReference>
<name>A0ABS6B6V7_9NOCA</name>
<keyword evidence="2" id="KW-0560">Oxidoreductase</keyword>
<evidence type="ECO:0000313" key="8">
    <source>
        <dbReference type="Proteomes" id="UP000733379"/>
    </source>
</evidence>
<gene>
    <name evidence="6" type="ORF">KO481_14160</name>
    <name evidence="7" type="ORF">KO481_28750</name>
</gene>
<evidence type="ECO:0000313" key="7">
    <source>
        <dbReference type="EMBL" id="MBU3065505.1"/>
    </source>
</evidence>
<dbReference type="InterPro" id="IPR039697">
    <property type="entry name" value="Alcohol_dehydrogenase_Fe"/>
</dbReference>
<dbReference type="PANTHER" id="PTHR11496">
    <property type="entry name" value="ALCOHOL DEHYDROGENASE"/>
    <property type="match status" value="1"/>
</dbReference>
<feature type="domain" description="Fe-containing alcohol dehydrogenase-like C-terminal" evidence="5">
    <location>
        <begin position="200"/>
        <end position="387"/>
    </location>
</feature>
<dbReference type="Pfam" id="PF25137">
    <property type="entry name" value="ADH_Fe_C"/>
    <property type="match status" value="1"/>
</dbReference>
<dbReference type="SUPFAM" id="SSF56796">
    <property type="entry name" value="Dehydroquinate synthase-like"/>
    <property type="match status" value="1"/>
</dbReference>
<dbReference type="InterPro" id="IPR001670">
    <property type="entry name" value="ADH_Fe/GldA"/>
</dbReference>
<dbReference type="EMBL" id="JAHKNI010000011">
    <property type="protein sequence ID" value="MBU3065505.1"/>
    <property type="molecule type" value="Genomic_DNA"/>
</dbReference>
<proteinExistence type="inferred from homology"/>
<organism evidence="7 8">
    <name type="scientific">Nocardia albiluteola</name>
    <dbReference type="NCBI Taxonomy" id="2842303"/>
    <lineage>
        <taxon>Bacteria</taxon>
        <taxon>Bacillati</taxon>
        <taxon>Actinomycetota</taxon>
        <taxon>Actinomycetes</taxon>
        <taxon>Mycobacteriales</taxon>
        <taxon>Nocardiaceae</taxon>
        <taxon>Nocardia</taxon>
    </lineage>
</organism>
<accession>A0ABS6B6V7</accession>
<dbReference type="InterPro" id="IPR056798">
    <property type="entry name" value="ADH_Fe_C"/>
</dbReference>
<dbReference type="Gene3D" id="1.20.1090.10">
    <property type="entry name" value="Dehydroquinate synthase-like - alpha domain"/>
    <property type="match status" value="1"/>
</dbReference>
<evidence type="ECO:0000313" key="6">
    <source>
        <dbReference type="EMBL" id="MBU3062661.1"/>
    </source>
</evidence>
<evidence type="ECO:0000256" key="1">
    <source>
        <dbReference type="ARBA" id="ARBA00007358"/>
    </source>
</evidence>
<evidence type="ECO:0000259" key="4">
    <source>
        <dbReference type="Pfam" id="PF00465"/>
    </source>
</evidence>
<dbReference type="PROSITE" id="PS00060">
    <property type="entry name" value="ADH_IRON_2"/>
    <property type="match status" value="1"/>
</dbReference>
<comment type="caution">
    <text evidence="7">The sequence shown here is derived from an EMBL/GenBank/DDBJ whole genome shotgun (WGS) entry which is preliminary data.</text>
</comment>
<evidence type="ECO:0000256" key="3">
    <source>
        <dbReference type="ARBA" id="ARBA00023027"/>
    </source>
</evidence>
<comment type="similarity">
    <text evidence="1">Belongs to the iron-containing alcohol dehydrogenase family.</text>
</comment>
<dbReference type="RefSeq" id="WP_215917569.1">
    <property type="nucleotide sequence ID" value="NZ_JAHKNI010000004.1"/>
</dbReference>
<dbReference type="InterPro" id="IPR018211">
    <property type="entry name" value="ADH_Fe_CS"/>
</dbReference>
<sequence>MTEHHCGYAHSVHAENWDITTRTQVIAGAGSVARLGGLLHERGARRVLIVTDPGLRKTGMVDDVAATITTAGPAVTIHSEIPANPSTASLDVATAVARDARADFVVAIGGGSALDAAKAVALLAHTSLSAESLDGSEEFDAPTVPLAAIPTTAGTGAETNGFGVMESADHRKVYIGTAATTPELVILDAELTVGLPAKVTAAAGFDAIIHGAESLLSQGATSLSRAYATESLRLTVAALADAVADGSDIEARSRMLIGSHLAGRALSLSGLGLVHGIGHSITATTGTPHGVALASIAGPALAFGAGAAQAKYADLVRVLDLDGDGARAAQRIEEIAATVGLPTNLGELGVGEELVETLVTKTLADAVTNNTPLRPSAEQLAALLRASIRSPGKDQ</sequence>
<evidence type="ECO:0000256" key="2">
    <source>
        <dbReference type="ARBA" id="ARBA00023002"/>
    </source>
</evidence>
<evidence type="ECO:0000259" key="5">
    <source>
        <dbReference type="Pfam" id="PF25137"/>
    </source>
</evidence>
<reference evidence="7 8" key="1">
    <citation type="submission" date="2021-06" db="EMBL/GenBank/DDBJ databases">
        <title>Actinomycetes sequencing.</title>
        <authorList>
            <person name="Shan Q."/>
        </authorList>
    </citation>
    <scope>NUCLEOTIDE SEQUENCE [LARGE SCALE GENOMIC DNA]</scope>
    <source>
        <strain evidence="7 8">NEAU-G5</strain>
    </source>
</reference>
<dbReference type="CDD" id="cd08551">
    <property type="entry name" value="Fe-ADH"/>
    <property type="match status" value="1"/>
</dbReference>
<keyword evidence="3" id="KW-0520">NAD</keyword>
<keyword evidence="8" id="KW-1185">Reference proteome</keyword>
<dbReference type="Pfam" id="PF00465">
    <property type="entry name" value="Fe-ADH"/>
    <property type="match status" value="1"/>
</dbReference>
<dbReference type="Gene3D" id="3.40.50.1970">
    <property type="match status" value="1"/>
</dbReference>
<dbReference type="PANTHER" id="PTHR11496:SF102">
    <property type="entry name" value="ALCOHOL DEHYDROGENASE 4"/>
    <property type="match status" value="1"/>
</dbReference>
<feature type="domain" description="Alcohol dehydrogenase iron-type/glycerol dehydrogenase GldA" evidence="4">
    <location>
        <begin position="23"/>
        <end position="188"/>
    </location>
</feature>
<dbReference type="Proteomes" id="UP000733379">
    <property type="component" value="Unassembled WGS sequence"/>
</dbReference>
<protein>
    <submittedName>
        <fullName evidence="7">Iron-containing alcohol dehydrogenase</fullName>
    </submittedName>
</protein>